<protein>
    <submittedName>
        <fullName evidence="3">Probable DHNTP pyrophosphohydrolase</fullName>
        <ecNumber evidence="3">3.6.1.-</ecNumber>
    </submittedName>
</protein>
<sequence>MKESKAYQYYLDHREDPALYQREVSPHLTASALVFCPEKEALLMVNHLIFQSWSWPGGHADGDRDPEVCARREVLEETGLKLSEPGLLLDVRLLPVGTHYRKGALVQAHDHLNFTYGYKIKNPPSLHPKLDENKGVAWIPLDKLDQEVRESHMVKLYHELLNDWLSLPKRP</sequence>
<evidence type="ECO:0000259" key="2">
    <source>
        <dbReference type="PROSITE" id="PS51462"/>
    </source>
</evidence>
<dbReference type="EMBL" id="CAACYI010000001">
    <property type="protein sequence ID" value="VFB17365.1"/>
    <property type="molecule type" value="Genomic_DNA"/>
</dbReference>
<comment type="caution">
    <text evidence="3">The sequence shown here is derived from an EMBL/GenBank/DDBJ whole genome shotgun (WGS) entry which is preliminary data.</text>
</comment>
<organism evidence="3 4">
    <name type="scientific">Urinicoccus massiliensis</name>
    <dbReference type="NCBI Taxonomy" id="1723382"/>
    <lineage>
        <taxon>Bacteria</taxon>
        <taxon>Bacillati</taxon>
        <taxon>Bacillota</taxon>
        <taxon>Tissierellia</taxon>
        <taxon>Tissierellales</taxon>
        <taxon>Peptoniphilaceae</taxon>
        <taxon>Urinicoccus</taxon>
    </lineage>
</organism>
<dbReference type="PANTHER" id="PTHR43736:SF1">
    <property type="entry name" value="DIHYDRONEOPTERIN TRIPHOSPHATE DIPHOSPHATASE"/>
    <property type="match status" value="1"/>
</dbReference>
<keyword evidence="3" id="KW-0378">Hydrolase</keyword>
<comment type="similarity">
    <text evidence="1">Belongs to the Nudix hydrolase family.</text>
</comment>
<evidence type="ECO:0000313" key="3">
    <source>
        <dbReference type="EMBL" id="VFB17365.1"/>
    </source>
</evidence>
<dbReference type="Pfam" id="PF00293">
    <property type="entry name" value="NUDIX"/>
    <property type="match status" value="1"/>
</dbReference>
<dbReference type="CDD" id="cd03674">
    <property type="entry name" value="NUDIX_Hydrolase"/>
    <property type="match status" value="1"/>
</dbReference>
<name>A0A8H2QTX8_9FIRM</name>
<evidence type="ECO:0000313" key="4">
    <source>
        <dbReference type="Proteomes" id="UP000377798"/>
    </source>
</evidence>
<evidence type="ECO:0000256" key="1">
    <source>
        <dbReference type="ARBA" id="ARBA00005582"/>
    </source>
</evidence>
<keyword evidence="4" id="KW-1185">Reference proteome</keyword>
<dbReference type="InterPro" id="IPR015797">
    <property type="entry name" value="NUDIX_hydrolase-like_dom_sf"/>
</dbReference>
<gene>
    <name evidence="3" type="primary">folQ</name>
    <name evidence="3" type="ORF">NCTC13150_01958</name>
</gene>
<dbReference type="PROSITE" id="PS51462">
    <property type="entry name" value="NUDIX"/>
    <property type="match status" value="1"/>
</dbReference>
<dbReference type="SUPFAM" id="SSF55811">
    <property type="entry name" value="Nudix"/>
    <property type="match status" value="1"/>
</dbReference>
<dbReference type="AlphaFoldDB" id="A0A8H2QTX8"/>
<feature type="domain" description="Nudix hydrolase" evidence="2">
    <location>
        <begin position="25"/>
        <end position="162"/>
    </location>
</feature>
<dbReference type="EC" id="3.6.1.-" evidence="3"/>
<dbReference type="PANTHER" id="PTHR43736">
    <property type="entry name" value="ADP-RIBOSE PYROPHOSPHATASE"/>
    <property type="match status" value="1"/>
</dbReference>
<dbReference type="RefSeq" id="WP_165478671.1">
    <property type="nucleotide sequence ID" value="NZ_CAACYI010000001.1"/>
</dbReference>
<accession>A0A8H2QTX8</accession>
<dbReference type="InterPro" id="IPR000086">
    <property type="entry name" value="NUDIX_hydrolase_dom"/>
</dbReference>
<dbReference type="Gene3D" id="3.90.79.10">
    <property type="entry name" value="Nucleoside Triphosphate Pyrophosphohydrolase"/>
    <property type="match status" value="1"/>
</dbReference>
<proteinExistence type="inferred from homology"/>
<dbReference type="GO" id="GO:0016787">
    <property type="term" value="F:hydrolase activity"/>
    <property type="evidence" value="ECO:0007669"/>
    <property type="project" value="UniProtKB-KW"/>
</dbReference>
<reference evidence="3 4" key="1">
    <citation type="submission" date="2019-02" db="EMBL/GenBank/DDBJ databases">
        <authorList>
            <consortium name="Pathogen Informatics"/>
        </authorList>
    </citation>
    <scope>NUCLEOTIDE SEQUENCE [LARGE SCALE GENOMIC DNA]</scope>
    <source>
        <strain evidence="3 4">3012STDY7089603</strain>
    </source>
</reference>
<dbReference type="Proteomes" id="UP000377798">
    <property type="component" value="Unassembled WGS sequence"/>
</dbReference>